<feature type="signal peptide" evidence="2">
    <location>
        <begin position="1"/>
        <end position="21"/>
    </location>
</feature>
<evidence type="ECO:0000256" key="2">
    <source>
        <dbReference type="SAM" id="SignalP"/>
    </source>
</evidence>
<keyword evidence="2" id="KW-0732">Signal</keyword>
<dbReference type="AlphaFoldDB" id="T1D5K3"/>
<feature type="chain" id="PRO_5004574225" evidence="2">
    <location>
        <begin position="22"/>
        <end position="99"/>
    </location>
</feature>
<sequence>MKTFFTLVMLSLIASTVVVLGLPLPEEGETTTTSSGGGLPYTWTAEHRTIGKSRSHKEDCGRCRQTDRGKDHRRNEEHSWAAISLDCVTSIVTGGIFYN</sequence>
<feature type="region of interest" description="Disordered" evidence="1">
    <location>
        <begin position="50"/>
        <end position="75"/>
    </location>
</feature>
<evidence type="ECO:0000256" key="1">
    <source>
        <dbReference type="SAM" id="MobiDB-lite"/>
    </source>
</evidence>
<proteinExistence type="evidence at transcript level"/>
<dbReference type="EMBL" id="GALA01000468">
    <property type="protein sequence ID" value="JAA94384.1"/>
    <property type="molecule type" value="mRNA"/>
</dbReference>
<feature type="compositionally biased region" description="Basic and acidic residues" evidence="1">
    <location>
        <begin position="56"/>
        <end position="75"/>
    </location>
</feature>
<protein>
    <submittedName>
        <fullName evidence="3">Putative secreted protein</fullName>
    </submittedName>
</protein>
<evidence type="ECO:0000313" key="3">
    <source>
        <dbReference type="EMBL" id="JAA94384.1"/>
    </source>
</evidence>
<organism evidence="3">
    <name type="scientific">Psorophora albipes</name>
    <dbReference type="NCBI Taxonomy" id="869069"/>
    <lineage>
        <taxon>Eukaryota</taxon>
        <taxon>Metazoa</taxon>
        <taxon>Ecdysozoa</taxon>
        <taxon>Arthropoda</taxon>
        <taxon>Hexapoda</taxon>
        <taxon>Insecta</taxon>
        <taxon>Pterygota</taxon>
        <taxon>Neoptera</taxon>
        <taxon>Endopterygota</taxon>
        <taxon>Diptera</taxon>
        <taxon>Nematocera</taxon>
        <taxon>Culicoidea</taxon>
        <taxon>Culicidae</taxon>
        <taxon>Culicinae</taxon>
        <taxon>Aedini</taxon>
        <taxon>Psorophora</taxon>
    </lineage>
</organism>
<accession>T1D5K3</accession>
<reference evidence="3" key="1">
    <citation type="journal article" date="2013" name="BMC Genomics">
        <title>A deep insight into the sialotranscriptome of the mosquito, Psorophora albipes.</title>
        <authorList>
            <person name="Chagas A.C."/>
            <person name="Calvo E."/>
            <person name="Rios-Velasquez C.M."/>
            <person name="Pessoa F.A."/>
            <person name="Medeiros J.F."/>
            <person name="Ribeiro J.M."/>
        </authorList>
    </citation>
    <scope>NUCLEOTIDE SEQUENCE</scope>
</reference>
<name>T1D5K3_9DIPT</name>